<name>A0ABW7VQK5_9NOCA</name>
<comment type="cofactor">
    <cofactor evidence="6">
        <name>Fe(3+)</name>
        <dbReference type="ChEBI" id="CHEBI:29034"/>
    </cofactor>
</comment>
<evidence type="ECO:0000256" key="5">
    <source>
        <dbReference type="ARBA" id="ARBA00023004"/>
    </source>
</evidence>
<evidence type="ECO:0000313" key="8">
    <source>
        <dbReference type="EMBL" id="MFI2228882.1"/>
    </source>
</evidence>
<dbReference type="PRINTS" id="PR00163">
    <property type="entry name" value="RUBREDOXIN"/>
</dbReference>
<evidence type="ECO:0000256" key="2">
    <source>
        <dbReference type="ARBA" id="ARBA00022448"/>
    </source>
</evidence>
<comment type="function">
    <text evidence="1">Involved in the hydrocarbon hydroxylating system, which transfers electrons from NADH to rubredoxin reductase and then through rubredoxin to alkane 1 monooxygenase.</text>
</comment>
<dbReference type="CDD" id="cd00730">
    <property type="entry name" value="rubredoxin"/>
    <property type="match status" value="1"/>
</dbReference>
<dbReference type="PROSITE" id="PS00202">
    <property type="entry name" value="RUBREDOXIN"/>
    <property type="match status" value="1"/>
</dbReference>
<keyword evidence="2" id="KW-0813">Transport</keyword>
<dbReference type="Gene3D" id="2.20.28.10">
    <property type="match status" value="1"/>
</dbReference>
<gene>
    <name evidence="8" type="ORF">ACH49Z_03420</name>
</gene>
<dbReference type="PANTHER" id="PTHR47627:SF1">
    <property type="entry name" value="RUBREDOXIN-1-RELATED"/>
    <property type="match status" value="1"/>
</dbReference>
<sequence>MAVFRCPVCDYRYDETTGAPREAFPAGTPWSAVPDDWCCPDCGVREKIDFEPAGPTRGQ</sequence>
<evidence type="ECO:0000313" key="9">
    <source>
        <dbReference type="Proteomes" id="UP001611494"/>
    </source>
</evidence>
<keyword evidence="9" id="KW-1185">Reference proteome</keyword>
<keyword evidence="3 6" id="KW-0479">Metal-binding</keyword>
<organism evidence="8 9">
    <name type="scientific">Nocardia testacea</name>
    <dbReference type="NCBI Taxonomy" id="248551"/>
    <lineage>
        <taxon>Bacteria</taxon>
        <taxon>Bacillati</taxon>
        <taxon>Actinomycetota</taxon>
        <taxon>Actinomycetes</taxon>
        <taxon>Mycobacteriales</taxon>
        <taxon>Nocardiaceae</taxon>
        <taxon>Nocardia</taxon>
    </lineage>
</organism>
<proteinExistence type="inferred from homology"/>
<evidence type="ECO:0000256" key="3">
    <source>
        <dbReference type="ARBA" id="ARBA00022723"/>
    </source>
</evidence>
<evidence type="ECO:0000256" key="1">
    <source>
        <dbReference type="ARBA" id="ARBA00002792"/>
    </source>
</evidence>
<dbReference type="PROSITE" id="PS50903">
    <property type="entry name" value="RUBREDOXIN_LIKE"/>
    <property type="match status" value="1"/>
</dbReference>
<dbReference type="InterPro" id="IPR024934">
    <property type="entry name" value="Rubredoxin-like_dom"/>
</dbReference>
<dbReference type="PANTHER" id="PTHR47627">
    <property type="entry name" value="RUBREDOXIN"/>
    <property type="match status" value="1"/>
</dbReference>
<accession>A0ABW7VQK5</accession>
<keyword evidence="5 6" id="KW-0408">Iron</keyword>
<dbReference type="InterPro" id="IPR018527">
    <property type="entry name" value="Rubredoxin_Fe_BS"/>
</dbReference>
<evidence type="ECO:0000256" key="4">
    <source>
        <dbReference type="ARBA" id="ARBA00022982"/>
    </source>
</evidence>
<comment type="similarity">
    <text evidence="6">Belongs to the rubredoxin family.</text>
</comment>
<feature type="domain" description="Rubredoxin-like" evidence="7">
    <location>
        <begin position="1"/>
        <end position="53"/>
    </location>
</feature>
<dbReference type="RefSeq" id="WP_397059376.1">
    <property type="nucleotide sequence ID" value="NZ_JBIRYL010000001.1"/>
</dbReference>
<dbReference type="EMBL" id="JBIRYL010000001">
    <property type="protein sequence ID" value="MFI2228882.1"/>
    <property type="molecule type" value="Genomic_DNA"/>
</dbReference>
<comment type="caution">
    <text evidence="8">The sequence shown here is derived from an EMBL/GenBank/DDBJ whole genome shotgun (WGS) entry which is preliminary data.</text>
</comment>
<evidence type="ECO:0000259" key="7">
    <source>
        <dbReference type="PROSITE" id="PS50903"/>
    </source>
</evidence>
<protein>
    <recommendedName>
        <fullName evidence="6">Rubredoxin</fullName>
    </recommendedName>
</protein>
<reference evidence="8 9" key="1">
    <citation type="submission" date="2024-10" db="EMBL/GenBank/DDBJ databases">
        <title>The Natural Products Discovery Center: Release of the First 8490 Sequenced Strains for Exploring Actinobacteria Biosynthetic Diversity.</title>
        <authorList>
            <person name="Kalkreuter E."/>
            <person name="Kautsar S.A."/>
            <person name="Yang D."/>
            <person name="Bader C.D."/>
            <person name="Teijaro C.N."/>
            <person name="Fluegel L."/>
            <person name="Davis C.M."/>
            <person name="Simpson J.R."/>
            <person name="Lauterbach L."/>
            <person name="Steele A.D."/>
            <person name="Gui C."/>
            <person name="Meng S."/>
            <person name="Li G."/>
            <person name="Viehrig K."/>
            <person name="Ye F."/>
            <person name="Su P."/>
            <person name="Kiefer A.F."/>
            <person name="Nichols A."/>
            <person name="Cepeda A.J."/>
            <person name="Yan W."/>
            <person name="Fan B."/>
            <person name="Jiang Y."/>
            <person name="Adhikari A."/>
            <person name="Zheng C.-J."/>
            <person name="Schuster L."/>
            <person name="Cowan T.M."/>
            <person name="Smanski M.J."/>
            <person name="Chevrette M.G."/>
            <person name="De Carvalho L.P.S."/>
            <person name="Shen B."/>
        </authorList>
    </citation>
    <scope>NUCLEOTIDE SEQUENCE [LARGE SCALE GENOMIC DNA]</scope>
    <source>
        <strain evidence="8 9">NPDC019377</strain>
    </source>
</reference>
<dbReference type="Proteomes" id="UP001611494">
    <property type="component" value="Unassembled WGS sequence"/>
</dbReference>
<dbReference type="InterPro" id="IPR024935">
    <property type="entry name" value="Rubredoxin_dom"/>
</dbReference>
<keyword evidence="4 6" id="KW-0249">Electron transport</keyword>
<dbReference type="SUPFAM" id="SSF57802">
    <property type="entry name" value="Rubredoxin-like"/>
    <property type="match status" value="1"/>
</dbReference>
<evidence type="ECO:0000256" key="6">
    <source>
        <dbReference type="RuleBase" id="RU003820"/>
    </source>
</evidence>
<dbReference type="InterPro" id="IPR050526">
    <property type="entry name" value="Rubredoxin_ET"/>
</dbReference>
<dbReference type="Pfam" id="PF00301">
    <property type="entry name" value="Rubredoxin"/>
    <property type="match status" value="1"/>
</dbReference>